<feature type="compositionally biased region" description="Basic and acidic residues" evidence="1">
    <location>
        <begin position="395"/>
        <end position="419"/>
    </location>
</feature>
<proteinExistence type="predicted"/>
<accession>A0AAD9JJP2</accession>
<organism evidence="2 3">
    <name type="scientific">Paralvinella palmiformis</name>
    <dbReference type="NCBI Taxonomy" id="53620"/>
    <lineage>
        <taxon>Eukaryota</taxon>
        <taxon>Metazoa</taxon>
        <taxon>Spiralia</taxon>
        <taxon>Lophotrochozoa</taxon>
        <taxon>Annelida</taxon>
        <taxon>Polychaeta</taxon>
        <taxon>Sedentaria</taxon>
        <taxon>Canalipalpata</taxon>
        <taxon>Terebellida</taxon>
        <taxon>Terebelliformia</taxon>
        <taxon>Alvinellidae</taxon>
        <taxon>Paralvinella</taxon>
    </lineage>
</organism>
<evidence type="ECO:0000256" key="1">
    <source>
        <dbReference type="SAM" id="MobiDB-lite"/>
    </source>
</evidence>
<dbReference type="EMBL" id="JAODUP010000269">
    <property type="protein sequence ID" value="KAK2154444.1"/>
    <property type="molecule type" value="Genomic_DNA"/>
</dbReference>
<feature type="region of interest" description="Disordered" evidence="1">
    <location>
        <begin position="36"/>
        <end position="60"/>
    </location>
</feature>
<feature type="compositionally biased region" description="Acidic residues" evidence="1">
    <location>
        <begin position="102"/>
        <end position="113"/>
    </location>
</feature>
<comment type="caution">
    <text evidence="2">The sequence shown here is derived from an EMBL/GenBank/DDBJ whole genome shotgun (WGS) entry which is preliminary data.</text>
</comment>
<dbReference type="Proteomes" id="UP001208570">
    <property type="component" value="Unassembled WGS sequence"/>
</dbReference>
<evidence type="ECO:0000313" key="3">
    <source>
        <dbReference type="Proteomes" id="UP001208570"/>
    </source>
</evidence>
<feature type="compositionally biased region" description="Basic residues" evidence="1">
    <location>
        <begin position="639"/>
        <end position="651"/>
    </location>
</feature>
<reference evidence="2" key="1">
    <citation type="journal article" date="2023" name="Mol. Biol. Evol.">
        <title>Third-Generation Sequencing Reveals the Adaptive Role of the Epigenome in Three Deep-Sea Polychaetes.</title>
        <authorList>
            <person name="Perez M."/>
            <person name="Aroh O."/>
            <person name="Sun Y."/>
            <person name="Lan Y."/>
            <person name="Juniper S.K."/>
            <person name="Young C.R."/>
            <person name="Angers B."/>
            <person name="Qian P.Y."/>
        </authorList>
    </citation>
    <scope>NUCLEOTIDE SEQUENCE</scope>
    <source>
        <strain evidence="2">P08H-3</strain>
    </source>
</reference>
<feature type="region of interest" description="Disordered" evidence="1">
    <location>
        <begin position="379"/>
        <end position="422"/>
    </location>
</feature>
<evidence type="ECO:0000313" key="2">
    <source>
        <dbReference type="EMBL" id="KAK2154444.1"/>
    </source>
</evidence>
<feature type="region of interest" description="Disordered" evidence="1">
    <location>
        <begin position="93"/>
        <end position="113"/>
    </location>
</feature>
<feature type="non-terminal residue" evidence="2">
    <location>
        <position position="1"/>
    </location>
</feature>
<feature type="compositionally biased region" description="Basic and acidic residues" evidence="1">
    <location>
        <begin position="551"/>
        <end position="568"/>
    </location>
</feature>
<feature type="region of interest" description="Disordered" evidence="1">
    <location>
        <begin position="467"/>
        <end position="738"/>
    </location>
</feature>
<feature type="region of interest" description="Disordered" evidence="1">
    <location>
        <begin position="152"/>
        <end position="173"/>
    </location>
</feature>
<dbReference type="AlphaFoldDB" id="A0AAD9JJP2"/>
<feature type="compositionally biased region" description="Polar residues" evidence="1">
    <location>
        <begin position="487"/>
        <end position="513"/>
    </location>
</feature>
<keyword evidence="3" id="KW-1185">Reference proteome</keyword>
<feature type="compositionally biased region" description="Basic residues" evidence="1">
    <location>
        <begin position="524"/>
        <end position="533"/>
    </location>
</feature>
<protein>
    <submittedName>
        <fullName evidence="2">Uncharacterized protein</fullName>
    </submittedName>
</protein>
<gene>
    <name evidence="2" type="ORF">LSH36_269g12021</name>
</gene>
<name>A0AAD9JJP2_9ANNE</name>
<sequence>EEQLIDKAVKDKPSGKLAQLTDFFKPLVIKTCNEPKVTSSVDVSTTDRDTSKVWNKTDNNNVAAPTTKRLYKERKKCGLRKKTHLYGKMQRSEKSDLCKEVGDDDDDDDDENGETQMNVKVEEISYLDFLSQNSLPSNVDGIQQDIEKVVNNREAQSEETSEEIKKSETSNKPCKLSCNKDEEMFTDIRDKITSRDADGVLAETICCNNDHKKTAGLQPKICFGKQQRTDHSSVEEKEQTVWQDVNTTTEPVSGPDTENAGDAEDEALPLKAPNGCAAITSFFVPSAKKVPSPVRRKTRDSDEVIVMAEVHSPSPISKSTSSDILKKPSLMLKNSKCKRTKKHKVKRCNAVADEEDLDLTITHIETTFITLEKPVTRKQDKCDQNGNNENMKGQLDSKMETINDDEIQRRTSSSTEKKKLSVKRGKLSLDEKEVECSVKPSGKLQDKDDESLLTKKTRFIETKSGIAESAKTKQSVLSFGSKGGTPSPKNRSQFGQMSDVTVRSDQKSSNCHTKSVEGKLIKNSTKKTRRVKNKAPVEVTPPQTTCRRRLRIQENDAESEMRSAEEGASHTYRATLIDPQKHKSGTPLKMKFTRVGKHSAKDEELFTPKSRSRKQFSKANKLLQKAISSAKVKSDTKKTQVKLKQKCHTSSKIRSLETPSRRSSRVSSLNASLAIQLFSEGAKNGKKRSPKEVRKRKIQENICNKRTTKAVIKRKQEGLKKKEKKTSTGNVVHKYRTK</sequence>
<feature type="compositionally biased region" description="Basic residues" evidence="1">
    <location>
        <begin position="684"/>
        <end position="697"/>
    </location>
</feature>